<dbReference type="GO" id="GO:0022857">
    <property type="term" value="F:transmembrane transporter activity"/>
    <property type="evidence" value="ECO:0007669"/>
    <property type="project" value="InterPro"/>
</dbReference>
<keyword evidence="7" id="KW-0813">Transport</keyword>
<evidence type="ECO:0000256" key="6">
    <source>
        <dbReference type="ARBA" id="ARBA00023136"/>
    </source>
</evidence>
<evidence type="ECO:0000313" key="9">
    <source>
        <dbReference type="EMBL" id="AKU99781.1"/>
    </source>
</evidence>
<evidence type="ECO:0000256" key="7">
    <source>
        <dbReference type="RuleBase" id="RU003879"/>
    </source>
</evidence>
<name>A0A0K1Q2B5_9BACT</name>
<keyword evidence="10" id="KW-1185">Reference proteome</keyword>
<sequence length="189" mass="19797">MAEEKLSAQQRSKIRRLSAPKELAPDEEGGELNIVPFLDIITNVLMFVLATVSVTFTATIDTYPPRAGGAGSRAPQTPTLGLTVFVVPDGFSLKARGGNVAPGCNDTGPGIAIPKAAGEGGKLDYDYKSLKACAAKLKGAAPEFKDEMGVTVTANPTIPLQTIIGTMDAVRKNDQGDDMFPDVSFGVAR</sequence>
<dbReference type="Pfam" id="PF02472">
    <property type="entry name" value="ExbD"/>
    <property type="match status" value="1"/>
</dbReference>
<keyword evidence="3" id="KW-1003">Cell membrane</keyword>
<keyword evidence="6" id="KW-0472">Membrane</keyword>
<dbReference type="Proteomes" id="UP000064967">
    <property type="component" value="Chromosome"/>
</dbReference>
<evidence type="ECO:0000256" key="5">
    <source>
        <dbReference type="ARBA" id="ARBA00022989"/>
    </source>
</evidence>
<keyword evidence="4 7" id="KW-0812">Transmembrane</keyword>
<evidence type="ECO:0000256" key="4">
    <source>
        <dbReference type="ARBA" id="ARBA00022692"/>
    </source>
</evidence>
<evidence type="ECO:0000256" key="2">
    <source>
        <dbReference type="ARBA" id="ARBA00005811"/>
    </source>
</evidence>
<comment type="subcellular location">
    <subcellularLocation>
        <location evidence="1">Cell membrane</location>
        <topology evidence="1">Single-pass membrane protein</topology>
    </subcellularLocation>
    <subcellularLocation>
        <location evidence="7">Cell membrane</location>
        <topology evidence="7">Single-pass type II membrane protein</topology>
    </subcellularLocation>
</comment>
<proteinExistence type="inferred from homology"/>
<gene>
    <name evidence="9" type="ORF">AKJ09_06445</name>
</gene>
<dbReference type="GO" id="GO:0015031">
    <property type="term" value="P:protein transport"/>
    <property type="evidence" value="ECO:0007669"/>
    <property type="project" value="UniProtKB-KW"/>
</dbReference>
<evidence type="ECO:0000313" key="10">
    <source>
        <dbReference type="Proteomes" id="UP000064967"/>
    </source>
</evidence>
<organism evidence="9 10">
    <name type="scientific">Labilithrix luteola</name>
    <dbReference type="NCBI Taxonomy" id="1391654"/>
    <lineage>
        <taxon>Bacteria</taxon>
        <taxon>Pseudomonadati</taxon>
        <taxon>Myxococcota</taxon>
        <taxon>Polyangia</taxon>
        <taxon>Polyangiales</taxon>
        <taxon>Labilitrichaceae</taxon>
        <taxon>Labilithrix</taxon>
    </lineage>
</organism>
<feature type="region of interest" description="Disordered" evidence="8">
    <location>
        <begin position="1"/>
        <end position="25"/>
    </location>
</feature>
<protein>
    <submittedName>
        <fullName evidence="9">TolR-like protein</fullName>
    </submittedName>
</protein>
<evidence type="ECO:0000256" key="1">
    <source>
        <dbReference type="ARBA" id="ARBA00004162"/>
    </source>
</evidence>
<dbReference type="AlphaFoldDB" id="A0A0K1Q2B5"/>
<dbReference type="GO" id="GO:0005886">
    <property type="term" value="C:plasma membrane"/>
    <property type="evidence" value="ECO:0007669"/>
    <property type="project" value="UniProtKB-SubCell"/>
</dbReference>
<dbReference type="STRING" id="1391654.AKJ09_06445"/>
<comment type="similarity">
    <text evidence="2 7">Belongs to the ExbD/TolR family.</text>
</comment>
<dbReference type="OrthoDB" id="5396454at2"/>
<reference evidence="9 10" key="1">
    <citation type="submission" date="2015-08" db="EMBL/GenBank/DDBJ databases">
        <authorList>
            <person name="Babu N.S."/>
            <person name="Beckwith C.J."/>
            <person name="Beseler K.G."/>
            <person name="Brison A."/>
            <person name="Carone J.V."/>
            <person name="Caskin T.P."/>
            <person name="Diamond M."/>
            <person name="Durham M.E."/>
            <person name="Foxe J.M."/>
            <person name="Go M."/>
            <person name="Henderson B.A."/>
            <person name="Jones I.B."/>
            <person name="McGettigan J.A."/>
            <person name="Micheletti S.J."/>
            <person name="Nasrallah M.E."/>
            <person name="Ortiz D."/>
            <person name="Piller C.R."/>
            <person name="Privatt S.R."/>
            <person name="Schneider S.L."/>
            <person name="Sharp S."/>
            <person name="Smith T.C."/>
            <person name="Stanton J.D."/>
            <person name="Ullery H.E."/>
            <person name="Wilson R.J."/>
            <person name="Serrano M.G."/>
            <person name="Buck G."/>
            <person name="Lee V."/>
            <person name="Wang Y."/>
            <person name="Carvalho R."/>
            <person name="Voegtly L."/>
            <person name="Shi R."/>
            <person name="Duckworth R."/>
            <person name="Johnson A."/>
            <person name="Loviza R."/>
            <person name="Walstead R."/>
            <person name="Shah Z."/>
            <person name="Kiflezghi M."/>
            <person name="Wade K."/>
            <person name="Ball S.L."/>
            <person name="Bradley K.W."/>
            <person name="Asai D.J."/>
            <person name="Bowman C.A."/>
            <person name="Russell D.A."/>
            <person name="Pope W.H."/>
            <person name="Jacobs-Sera D."/>
            <person name="Hendrix R.W."/>
            <person name="Hatfull G.F."/>
        </authorList>
    </citation>
    <scope>NUCLEOTIDE SEQUENCE [LARGE SCALE GENOMIC DNA]</scope>
    <source>
        <strain evidence="9 10">DSM 27648</strain>
    </source>
</reference>
<dbReference type="EMBL" id="CP012333">
    <property type="protein sequence ID" value="AKU99781.1"/>
    <property type="molecule type" value="Genomic_DNA"/>
</dbReference>
<keyword evidence="5" id="KW-1133">Transmembrane helix</keyword>
<accession>A0A0K1Q2B5</accession>
<keyword evidence="7" id="KW-0653">Protein transport</keyword>
<dbReference type="KEGG" id="llu:AKJ09_06445"/>
<evidence type="ECO:0000256" key="3">
    <source>
        <dbReference type="ARBA" id="ARBA00022475"/>
    </source>
</evidence>
<dbReference type="InterPro" id="IPR003400">
    <property type="entry name" value="ExbD"/>
</dbReference>
<evidence type="ECO:0000256" key="8">
    <source>
        <dbReference type="SAM" id="MobiDB-lite"/>
    </source>
</evidence>
<dbReference type="RefSeq" id="WP_146651179.1">
    <property type="nucleotide sequence ID" value="NZ_CP012333.1"/>
</dbReference>